<dbReference type="InterPro" id="IPR050832">
    <property type="entry name" value="Bact_Acetyltransf"/>
</dbReference>
<dbReference type="GO" id="GO:0016747">
    <property type="term" value="F:acyltransferase activity, transferring groups other than amino-acyl groups"/>
    <property type="evidence" value="ECO:0007669"/>
    <property type="project" value="InterPro"/>
</dbReference>
<dbReference type="InterPro" id="IPR000182">
    <property type="entry name" value="GNAT_dom"/>
</dbReference>
<feature type="domain" description="N-acetyltransferase" evidence="3">
    <location>
        <begin position="6"/>
        <end position="147"/>
    </location>
</feature>
<accession>A0A6H2DKZ4</accession>
<organism evidence="4 5">
    <name type="scientific">Parasphingorhabdus halotolerans</name>
    <dbReference type="NCBI Taxonomy" id="2725558"/>
    <lineage>
        <taxon>Bacteria</taxon>
        <taxon>Pseudomonadati</taxon>
        <taxon>Pseudomonadota</taxon>
        <taxon>Alphaproteobacteria</taxon>
        <taxon>Sphingomonadales</taxon>
        <taxon>Sphingomonadaceae</taxon>
        <taxon>Parasphingorhabdus</taxon>
    </lineage>
</organism>
<name>A0A6H2DKZ4_9SPHN</name>
<keyword evidence="1 4" id="KW-0808">Transferase</keyword>
<reference evidence="4 5" key="1">
    <citation type="submission" date="2020-04" db="EMBL/GenBank/DDBJ databases">
        <title>Genome sequence for Sphingorhabdus sp. strain M1.</title>
        <authorList>
            <person name="Park S.-J."/>
        </authorList>
    </citation>
    <scope>NUCLEOTIDE SEQUENCE [LARGE SCALE GENOMIC DNA]</scope>
    <source>
        <strain evidence="4 5">JK6</strain>
    </source>
</reference>
<dbReference type="Proteomes" id="UP000501600">
    <property type="component" value="Chromosome"/>
</dbReference>
<sequence>MSELGHDILVATPKDSDAIILLWEACGLTRPWNDASADFRLAVAGAKSDILILKQGGQIAAAVMVGFDGHRGWAYYLAVDPDNRLAGLGRKMMKAAEQWLEQHSAPKIQLMVREDNEQAIGFYKALGYEVQPVVTIGRRLDQGLGAG</sequence>
<dbReference type="KEGG" id="phao:HF685_08660"/>
<keyword evidence="2 4" id="KW-0012">Acyltransferase</keyword>
<protein>
    <submittedName>
        <fullName evidence="4">GNAT family acetyltransferase</fullName>
        <ecNumber evidence="4">2.3.1.-</ecNumber>
    </submittedName>
</protein>
<dbReference type="AlphaFoldDB" id="A0A6H2DKZ4"/>
<evidence type="ECO:0000256" key="1">
    <source>
        <dbReference type="ARBA" id="ARBA00022679"/>
    </source>
</evidence>
<dbReference type="InterPro" id="IPR016181">
    <property type="entry name" value="Acyl_CoA_acyltransferase"/>
</dbReference>
<evidence type="ECO:0000259" key="3">
    <source>
        <dbReference type="PROSITE" id="PS51186"/>
    </source>
</evidence>
<dbReference type="PROSITE" id="PS51186">
    <property type="entry name" value="GNAT"/>
    <property type="match status" value="1"/>
</dbReference>
<dbReference type="CDD" id="cd04301">
    <property type="entry name" value="NAT_SF"/>
    <property type="match status" value="1"/>
</dbReference>
<evidence type="ECO:0000313" key="5">
    <source>
        <dbReference type="Proteomes" id="UP000501600"/>
    </source>
</evidence>
<keyword evidence="5" id="KW-1185">Reference proteome</keyword>
<proteinExistence type="predicted"/>
<dbReference type="SUPFAM" id="SSF55729">
    <property type="entry name" value="Acyl-CoA N-acyltransferases (Nat)"/>
    <property type="match status" value="1"/>
</dbReference>
<dbReference type="Pfam" id="PF00583">
    <property type="entry name" value="Acetyltransf_1"/>
    <property type="match status" value="1"/>
</dbReference>
<evidence type="ECO:0000313" key="4">
    <source>
        <dbReference type="EMBL" id="QJB69342.1"/>
    </source>
</evidence>
<evidence type="ECO:0000256" key="2">
    <source>
        <dbReference type="ARBA" id="ARBA00023315"/>
    </source>
</evidence>
<gene>
    <name evidence="4" type="ORF">HF685_08660</name>
</gene>
<dbReference type="NCBIfam" id="NF002959">
    <property type="entry name" value="PRK03624.1"/>
    <property type="match status" value="1"/>
</dbReference>
<dbReference type="EMBL" id="CP051217">
    <property type="protein sequence ID" value="QJB69342.1"/>
    <property type="molecule type" value="Genomic_DNA"/>
</dbReference>
<dbReference type="RefSeq" id="WP_168819319.1">
    <property type="nucleotide sequence ID" value="NZ_CP051217.1"/>
</dbReference>
<dbReference type="EC" id="2.3.1.-" evidence="4"/>
<dbReference type="PANTHER" id="PTHR43877">
    <property type="entry name" value="AMINOALKYLPHOSPHONATE N-ACETYLTRANSFERASE-RELATED-RELATED"/>
    <property type="match status" value="1"/>
</dbReference>
<dbReference type="Gene3D" id="3.40.630.30">
    <property type="match status" value="1"/>
</dbReference>